<name>A0A239PA11_9ACTN</name>
<organism evidence="1 2">
    <name type="scientific">Streptosporangium subroseum</name>
    <dbReference type="NCBI Taxonomy" id="106412"/>
    <lineage>
        <taxon>Bacteria</taxon>
        <taxon>Bacillati</taxon>
        <taxon>Actinomycetota</taxon>
        <taxon>Actinomycetes</taxon>
        <taxon>Streptosporangiales</taxon>
        <taxon>Streptosporangiaceae</taxon>
        <taxon>Streptosporangium</taxon>
    </lineage>
</organism>
<evidence type="ECO:0000313" key="2">
    <source>
        <dbReference type="Proteomes" id="UP000198282"/>
    </source>
</evidence>
<sequence length="55" mass="5327">MFLPAVSGDGIAAMTSGDGTAVTIGGDEITAVGHARAMADIQSKTSRAAFSGEGA</sequence>
<accession>A0A239PA11</accession>
<evidence type="ECO:0000313" key="1">
    <source>
        <dbReference type="EMBL" id="SNT63269.1"/>
    </source>
</evidence>
<keyword evidence="2" id="KW-1185">Reference proteome</keyword>
<dbReference type="EMBL" id="FZOD01000099">
    <property type="protein sequence ID" value="SNT63269.1"/>
    <property type="molecule type" value="Genomic_DNA"/>
</dbReference>
<dbReference type="AlphaFoldDB" id="A0A239PA11"/>
<reference evidence="1 2" key="1">
    <citation type="submission" date="2017-06" db="EMBL/GenBank/DDBJ databases">
        <authorList>
            <person name="Kim H.J."/>
            <person name="Triplett B.A."/>
        </authorList>
    </citation>
    <scope>NUCLEOTIDE SEQUENCE [LARGE SCALE GENOMIC DNA]</scope>
    <source>
        <strain evidence="1 2">CGMCC 4.2132</strain>
    </source>
</reference>
<protein>
    <submittedName>
        <fullName evidence="1">Uncharacterized protein</fullName>
    </submittedName>
</protein>
<gene>
    <name evidence="1" type="ORF">SAMN05216276_109913</name>
</gene>
<dbReference type="Proteomes" id="UP000198282">
    <property type="component" value="Unassembled WGS sequence"/>
</dbReference>
<proteinExistence type="predicted"/>